<dbReference type="SUPFAM" id="SSF46689">
    <property type="entry name" value="Homeodomain-like"/>
    <property type="match status" value="2"/>
</dbReference>
<dbReference type="SMART" id="SM00342">
    <property type="entry name" value="HTH_ARAC"/>
    <property type="match status" value="1"/>
</dbReference>
<proteinExistence type="predicted"/>
<dbReference type="PANTHER" id="PTHR46796:SF7">
    <property type="entry name" value="ARAC FAMILY TRANSCRIPTIONAL REGULATOR"/>
    <property type="match status" value="1"/>
</dbReference>
<dbReference type="Pfam" id="PF12833">
    <property type="entry name" value="HTH_18"/>
    <property type="match status" value="1"/>
</dbReference>
<dbReference type="AlphaFoldDB" id="A0A212KYA3"/>
<accession>A0A212KYA3</accession>
<dbReference type="Gene3D" id="1.10.10.60">
    <property type="entry name" value="Homeodomain-like"/>
    <property type="match status" value="2"/>
</dbReference>
<dbReference type="EMBL" id="FMJD01000001">
    <property type="protein sequence ID" value="SCM70109.1"/>
    <property type="molecule type" value="Genomic_DNA"/>
</dbReference>
<dbReference type="GO" id="GO:0043565">
    <property type="term" value="F:sequence-specific DNA binding"/>
    <property type="evidence" value="ECO:0007669"/>
    <property type="project" value="InterPro"/>
</dbReference>
<keyword evidence="2" id="KW-0238">DNA-binding</keyword>
<dbReference type="PANTHER" id="PTHR46796">
    <property type="entry name" value="HTH-TYPE TRANSCRIPTIONAL ACTIVATOR RHAS-RELATED"/>
    <property type="match status" value="1"/>
</dbReference>
<dbReference type="InterPro" id="IPR020449">
    <property type="entry name" value="Tscrpt_reg_AraC-type_HTH"/>
</dbReference>
<organism evidence="5">
    <name type="scientific">uncultured Pleomorphomonas sp</name>
    <dbReference type="NCBI Taxonomy" id="442121"/>
    <lineage>
        <taxon>Bacteria</taxon>
        <taxon>Pseudomonadati</taxon>
        <taxon>Pseudomonadota</taxon>
        <taxon>Alphaproteobacteria</taxon>
        <taxon>Hyphomicrobiales</taxon>
        <taxon>Pleomorphomonadaceae</taxon>
        <taxon>Pleomorphomonas</taxon>
        <taxon>environmental samples</taxon>
    </lineage>
</organism>
<dbReference type="InterPro" id="IPR050204">
    <property type="entry name" value="AraC_XylS_family_regulators"/>
</dbReference>
<dbReference type="InterPro" id="IPR018060">
    <property type="entry name" value="HTH_AraC"/>
</dbReference>
<dbReference type="PRINTS" id="PR00032">
    <property type="entry name" value="HTHARAC"/>
</dbReference>
<evidence type="ECO:0000256" key="1">
    <source>
        <dbReference type="ARBA" id="ARBA00023015"/>
    </source>
</evidence>
<protein>
    <submittedName>
        <fullName evidence="5">Putative AraC-like transcription regulator</fullName>
    </submittedName>
</protein>
<reference evidence="5" key="1">
    <citation type="submission" date="2016-08" db="EMBL/GenBank/DDBJ databases">
        <authorList>
            <person name="Seilhamer J.J."/>
        </authorList>
    </citation>
    <scope>NUCLEOTIDE SEQUENCE</scope>
    <source>
        <strain evidence="5">86</strain>
    </source>
</reference>
<evidence type="ECO:0000256" key="3">
    <source>
        <dbReference type="ARBA" id="ARBA00023163"/>
    </source>
</evidence>
<name>A0A212KYA3_9HYPH</name>
<dbReference type="Pfam" id="PF12852">
    <property type="entry name" value="Cupin_6"/>
    <property type="match status" value="1"/>
</dbReference>
<dbReference type="GO" id="GO:0003700">
    <property type="term" value="F:DNA-binding transcription factor activity"/>
    <property type="evidence" value="ECO:0007669"/>
    <property type="project" value="InterPro"/>
</dbReference>
<dbReference type="InterPro" id="IPR018062">
    <property type="entry name" value="HTH_AraC-typ_CS"/>
</dbReference>
<dbReference type="PROSITE" id="PS00041">
    <property type="entry name" value="HTH_ARAC_FAMILY_1"/>
    <property type="match status" value="1"/>
</dbReference>
<evidence type="ECO:0000256" key="2">
    <source>
        <dbReference type="ARBA" id="ARBA00023125"/>
    </source>
</evidence>
<dbReference type="RefSeq" id="WP_288195446.1">
    <property type="nucleotide sequence ID" value="NZ_LT608334.1"/>
</dbReference>
<gene>
    <name evidence="5" type="ORF">KL86PLE_10042</name>
</gene>
<feature type="domain" description="HTH araC/xylS-type" evidence="4">
    <location>
        <begin position="203"/>
        <end position="301"/>
    </location>
</feature>
<dbReference type="InterPro" id="IPR009057">
    <property type="entry name" value="Homeodomain-like_sf"/>
</dbReference>
<dbReference type="InterPro" id="IPR032783">
    <property type="entry name" value="AraC_lig"/>
</dbReference>
<keyword evidence="1" id="KW-0805">Transcription regulation</keyword>
<sequence length="306" mass="33669">MPAADPLSDVLSLLSAKSLLSASLRASGDWSVRFPSEGIKFNAVLEGTCVISIEGSNERISLKAGDCFLLTNCGSYILCSDPAMQPIEARDIFSHDTNVRLGDDVPGFHVIGGRITLDESDAALLLRQLPPLVHINGGLSESEGIRWLLSRLSREWSLGLPGGALAFDHLAQLLFVEVIRVWLRSMPASADGWLQALNDRRIGIAVQLLHREPTRAWQLEELADAAGMSRSNFALQFKKLVGVSPLDYLVRWRMRLAAKALRNSADSISALAFSLGYRSESAFSNAFKRVTGVAPHHYRLKHQRRI</sequence>
<keyword evidence="3" id="KW-0804">Transcription</keyword>
<dbReference type="PROSITE" id="PS01124">
    <property type="entry name" value="HTH_ARAC_FAMILY_2"/>
    <property type="match status" value="1"/>
</dbReference>
<evidence type="ECO:0000259" key="4">
    <source>
        <dbReference type="PROSITE" id="PS01124"/>
    </source>
</evidence>
<evidence type="ECO:0000313" key="5">
    <source>
        <dbReference type="EMBL" id="SCM70109.1"/>
    </source>
</evidence>